<evidence type="ECO:0000256" key="1">
    <source>
        <dbReference type="ARBA" id="ARBA00007381"/>
    </source>
</evidence>
<dbReference type="GO" id="GO:0016787">
    <property type="term" value="F:hydrolase activity"/>
    <property type="evidence" value="ECO:0007669"/>
    <property type="project" value="UniProtKB-KW"/>
</dbReference>
<accession>A0ABZ0QCN4</accession>
<dbReference type="Proteomes" id="UP001304071">
    <property type="component" value="Chromosome 1"/>
</dbReference>
<reference evidence="7 8" key="1">
    <citation type="submission" date="2023-11" db="EMBL/GenBank/DDBJ databases">
        <title>Plant-associative lifestyle of Vibrio porteresiae and its evolutionary dynamics.</title>
        <authorList>
            <person name="Rameshkumar N."/>
            <person name="Kirti K."/>
        </authorList>
    </citation>
    <scope>NUCLEOTIDE SEQUENCE [LARGE SCALE GENOMIC DNA]</scope>
    <source>
        <strain evidence="7 8">MSSRF30</strain>
    </source>
</reference>
<comment type="function">
    <text evidence="5">Chaperone involved in the maturation of iron-sulfur cluster-containing proteins. Has a low intrinsic ATPase activity which is markedly stimulated by HscB.</text>
</comment>
<keyword evidence="7" id="KW-0378">Hydrolase</keyword>
<dbReference type="Pfam" id="PF00012">
    <property type="entry name" value="HSP70"/>
    <property type="match status" value="1"/>
</dbReference>
<dbReference type="NCBIfam" id="NF003520">
    <property type="entry name" value="PRK05183.1"/>
    <property type="match status" value="1"/>
</dbReference>
<dbReference type="EMBL" id="CP138203">
    <property type="protein sequence ID" value="WPC73537.1"/>
    <property type="molecule type" value="Genomic_DNA"/>
</dbReference>
<evidence type="ECO:0000313" key="7">
    <source>
        <dbReference type="EMBL" id="WPC73537.1"/>
    </source>
</evidence>
<dbReference type="Gene3D" id="3.30.420.40">
    <property type="match status" value="2"/>
</dbReference>
<dbReference type="InterPro" id="IPR029048">
    <property type="entry name" value="HSP70_C_sf"/>
</dbReference>
<dbReference type="PANTHER" id="PTHR19375">
    <property type="entry name" value="HEAT SHOCK PROTEIN 70KDA"/>
    <property type="match status" value="1"/>
</dbReference>
<keyword evidence="2 5" id="KW-0547">Nucleotide-binding</keyword>
<evidence type="ECO:0000256" key="6">
    <source>
        <dbReference type="RuleBase" id="RU003322"/>
    </source>
</evidence>
<proteinExistence type="inferred from homology"/>
<dbReference type="SUPFAM" id="SSF53067">
    <property type="entry name" value="Actin-like ATPase domain"/>
    <property type="match status" value="2"/>
</dbReference>
<dbReference type="InterPro" id="IPR043129">
    <property type="entry name" value="ATPase_NBD"/>
</dbReference>
<sequence>MALLQIAEPGQSSAPHQHKLAVGIDLGTTNSLVASVRSGTAITLNDVEGRSILPSIVNYSQEEVCVGYEARERAKVDPENTVISVKRLLGRSLSDIQARYPNLPYRFKASEKGLPIIETAQGDRNPIQISADILRSLGARAEEALNGELAGVVITVPAYFDDAQRAGTKDAANLAGLHVLRLLNEPTAAAIAYGLDSGQEGVIAVYDLGGGTFDISILRLSKGVFEVLATGGDSALGGDDFDHLVADHLKEQMGLSGKLSAEDYRALLNAATQAKIDLSTQEQASIDVLGWQGTLAREELNDLITPLVKKTLMSCRRALRDADVTNDDVLEVVMVGGSTRTLLVREMVGEFFGRTPLTSINPDEVVAIGAALQADVLVGNKPDAEMLLLDVIPLSLGIETMGGLVEKIIPRNTTIPVARAQEFTTFKDGQTGMSVHVVQGERELVDDCRSLARFSLKGIPPMAAGAAHIRVTYQVDADGLLSVTAMEKSTGVQSEIQVKPSYGLSDDEVANMLRDSMSFAEEDMKARALVEQRVEADRVIESLLSALQADGDELLSEQERALLLAAIENLIQLRNGDNADAIEQGIKETDKASQDFASRRMDKSIRAALAGHSVDEI</sequence>
<name>A0ABZ0QCN4_9VIBR</name>
<dbReference type="Gene3D" id="1.20.1270.10">
    <property type="match status" value="1"/>
</dbReference>
<dbReference type="InterPro" id="IPR013126">
    <property type="entry name" value="Hsp_70_fam"/>
</dbReference>
<dbReference type="Gene3D" id="2.60.34.10">
    <property type="entry name" value="Substrate Binding Domain Of DNAk, Chain A, domain 1"/>
    <property type="match status" value="1"/>
</dbReference>
<keyword evidence="3 5" id="KW-0067">ATP-binding</keyword>
<dbReference type="HAMAP" id="MF_00679">
    <property type="entry name" value="HscA"/>
    <property type="match status" value="1"/>
</dbReference>
<evidence type="ECO:0000256" key="5">
    <source>
        <dbReference type="HAMAP-Rule" id="MF_00679"/>
    </source>
</evidence>
<evidence type="ECO:0000313" key="8">
    <source>
        <dbReference type="Proteomes" id="UP001304071"/>
    </source>
</evidence>
<gene>
    <name evidence="5 7" type="primary">hscA</name>
    <name evidence="7" type="ORF">R8Z52_15675</name>
</gene>
<dbReference type="CDD" id="cd10236">
    <property type="entry name" value="ASKHA_NBD_HSP70_HscA"/>
    <property type="match status" value="1"/>
</dbReference>
<dbReference type="InterPro" id="IPR042039">
    <property type="entry name" value="HscA_NBD"/>
</dbReference>
<comment type="similarity">
    <text evidence="1 5 6">Belongs to the heat shock protein 70 family.</text>
</comment>
<dbReference type="SUPFAM" id="SSF100920">
    <property type="entry name" value="Heat shock protein 70kD (HSP70), peptide-binding domain"/>
    <property type="match status" value="1"/>
</dbReference>
<dbReference type="SUPFAM" id="SSF100934">
    <property type="entry name" value="Heat shock protein 70kD (HSP70), C-terminal subdomain"/>
    <property type="match status" value="1"/>
</dbReference>
<evidence type="ECO:0000256" key="2">
    <source>
        <dbReference type="ARBA" id="ARBA00022741"/>
    </source>
</evidence>
<evidence type="ECO:0000256" key="3">
    <source>
        <dbReference type="ARBA" id="ARBA00022840"/>
    </source>
</evidence>
<dbReference type="NCBIfam" id="TIGR01991">
    <property type="entry name" value="HscA"/>
    <property type="match status" value="1"/>
</dbReference>
<dbReference type="PROSITE" id="PS00329">
    <property type="entry name" value="HSP70_2"/>
    <property type="match status" value="1"/>
</dbReference>
<dbReference type="InterPro" id="IPR018181">
    <property type="entry name" value="Heat_shock_70_CS"/>
</dbReference>
<keyword evidence="4 5" id="KW-0143">Chaperone</keyword>
<dbReference type="RefSeq" id="WP_261893437.1">
    <property type="nucleotide sequence ID" value="NZ_AP024895.1"/>
</dbReference>
<evidence type="ECO:0000256" key="4">
    <source>
        <dbReference type="ARBA" id="ARBA00023186"/>
    </source>
</evidence>
<dbReference type="InterPro" id="IPR010236">
    <property type="entry name" value="ISC_FeS_clus_asmbl_HscA"/>
</dbReference>
<protein>
    <recommendedName>
        <fullName evidence="5">Chaperone protein HscA homolog</fullName>
    </recommendedName>
</protein>
<organism evidence="7 8">
    <name type="scientific">Vibrio porteresiae DSM 19223</name>
    <dbReference type="NCBI Taxonomy" id="1123496"/>
    <lineage>
        <taxon>Bacteria</taxon>
        <taxon>Pseudomonadati</taxon>
        <taxon>Pseudomonadota</taxon>
        <taxon>Gammaproteobacteria</taxon>
        <taxon>Vibrionales</taxon>
        <taxon>Vibrionaceae</taxon>
        <taxon>Vibrio</taxon>
    </lineage>
</organism>
<dbReference type="Gene3D" id="3.90.640.10">
    <property type="entry name" value="Actin, Chain A, domain 4"/>
    <property type="match status" value="1"/>
</dbReference>
<dbReference type="PROSITE" id="PS00297">
    <property type="entry name" value="HSP70_1"/>
    <property type="match status" value="1"/>
</dbReference>
<dbReference type="InterPro" id="IPR029047">
    <property type="entry name" value="HSP70_peptide-bd_sf"/>
</dbReference>
<keyword evidence="8" id="KW-1185">Reference proteome</keyword>
<dbReference type="PRINTS" id="PR00301">
    <property type="entry name" value="HEATSHOCK70"/>
</dbReference>